<organism evidence="1 2">
    <name type="scientific">Rhabditophanes sp. KR3021</name>
    <dbReference type="NCBI Taxonomy" id="114890"/>
    <lineage>
        <taxon>Eukaryota</taxon>
        <taxon>Metazoa</taxon>
        <taxon>Ecdysozoa</taxon>
        <taxon>Nematoda</taxon>
        <taxon>Chromadorea</taxon>
        <taxon>Rhabditida</taxon>
        <taxon>Tylenchina</taxon>
        <taxon>Panagrolaimomorpha</taxon>
        <taxon>Strongyloidoidea</taxon>
        <taxon>Alloionematidae</taxon>
        <taxon>Rhabditophanes</taxon>
    </lineage>
</organism>
<protein>
    <submittedName>
        <fullName evidence="2">Glycosyltransferase family 92 protein</fullName>
    </submittedName>
</protein>
<accession>A0AC35UIP6</accession>
<proteinExistence type="predicted"/>
<sequence length="458" mass="53493">MISSISILYLFAINLFCDGDLLDDINKLFKLNLVNEITKNQLTTPTTKNSQIKKLWRPPSFQLNCDSIMNNDKKYIDEQKKQRFTIDPKEFDLPMDCNSIKNRAYYPTNPLSKSEKEFPIAYARIVYESYPMIELFFAMSYSPQNHYCYSVDSKATAMFNKMDALSKCFPNVHLTTRRFDMNSNGDFLPDAHVECMTVLSKYKFKYLITQLNDDIHLKTNRETVEILKAMNWPANIRFVEPSPFIKRSIDPKKDWTYGGMKIFHPTDVRSRSKYLSKMKVSHQAGLSSSGLSKEASDYLANSLNLTIYLNNLRSGRYASDELFLQTLMADSILKVPSWIPKDCLKLYYPTSAYLMRHINWGNNGSCNSRLSHHTICTNGIEDLHLMKNWKDLLAYRFRVNQDFGAVICWAEYVYNKQYLHPYQKIDHKYYNNLPQAKYATNKVSINKLIHQCRTLKKI</sequence>
<name>A0AC35UIP6_9BILA</name>
<reference evidence="2" key="1">
    <citation type="submission" date="2016-11" db="UniProtKB">
        <authorList>
            <consortium name="WormBaseParasite"/>
        </authorList>
    </citation>
    <scope>IDENTIFICATION</scope>
    <source>
        <strain evidence="2">KR3021</strain>
    </source>
</reference>
<evidence type="ECO:0000313" key="2">
    <source>
        <dbReference type="WBParaSite" id="RSKR_0001168900.1"/>
    </source>
</evidence>
<evidence type="ECO:0000313" key="1">
    <source>
        <dbReference type="Proteomes" id="UP000095286"/>
    </source>
</evidence>
<dbReference type="WBParaSite" id="RSKR_0001168900.1">
    <property type="protein sequence ID" value="RSKR_0001168900.1"/>
    <property type="gene ID" value="RSKR_0001168900"/>
</dbReference>
<dbReference type="Proteomes" id="UP000095286">
    <property type="component" value="Unplaced"/>
</dbReference>